<feature type="domain" description="Mur ligase central" evidence="2">
    <location>
        <begin position="181"/>
        <end position="393"/>
    </location>
</feature>
<evidence type="ECO:0000313" key="3">
    <source>
        <dbReference type="EMBL" id="RTZ76945.1"/>
    </source>
</evidence>
<protein>
    <recommendedName>
        <fullName evidence="5">Mur ligase</fullName>
    </recommendedName>
</protein>
<dbReference type="EMBL" id="QNZL01000294">
    <property type="protein sequence ID" value="RTZ76945.1"/>
    <property type="molecule type" value="Genomic_DNA"/>
</dbReference>
<dbReference type="InterPro" id="IPR036565">
    <property type="entry name" value="Mur-like_cat_sf"/>
</dbReference>
<dbReference type="InterPro" id="IPR013221">
    <property type="entry name" value="Mur_ligase_cen"/>
</dbReference>
<proteinExistence type="predicted"/>
<dbReference type="PANTHER" id="PTHR23135">
    <property type="entry name" value="MUR LIGASE FAMILY MEMBER"/>
    <property type="match status" value="1"/>
</dbReference>
<reference evidence="3 4" key="1">
    <citation type="submission" date="2018-06" db="EMBL/GenBank/DDBJ databases">
        <title>Combined omics and stable isotope probing to characterize newly discovered Mariana Back-Arc vent microbial communities.</title>
        <authorList>
            <person name="Trembath-Reichert E."/>
            <person name="Huber J.A."/>
        </authorList>
    </citation>
    <scope>NUCLEOTIDE SEQUENCE [LARGE SCALE GENOMIC DNA]</scope>
    <source>
        <strain evidence="3">MAG 63_1</strain>
    </source>
</reference>
<gene>
    <name evidence="3" type="ORF">DSY97_11015</name>
</gene>
<evidence type="ECO:0000259" key="2">
    <source>
        <dbReference type="Pfam" id="PF08245"/>
    </source>
</evidence>
<dbReference type="PANTHER" id="PTHR23135:SF18">
    <property type="entry name" value="CYANOPHYCIN SYNTHETASE"/>
    <property type="match status" value="1"/>
</dbReference>
<dbReference type="Proteomes" id="UP000286801">
    <property type="component" value="Unassembled WGS sequence"/>
</dbReference>
<dbReference type="SUPFAM" id="SSF53623">
    <property type="entry name" value="MurD-like peptide ligases, catalytic domain"/>
    <property type="match status" value="1"/>
</dbReference>
<dbReference type="SUPFAM" id="SSF53244">
    <property type="entry name" value="MurD-like peptide ligases, peptide-binding domain"/>
    <property type="match status" value="1"/>
</dbReference>
<feature type="domain" description="Mur ligase C-terminal" evidence="1">
    <location>
        <begin position="433"/>
        <end position="563"/>
    </location>
</feature>
<accession>A0A432G009</accession>
<name>A0A432G009_9DELT</name>
<dbReference type="InterPro" id="IPR036615">
    <property type="entry name" value="Mur_ligase_C_dom_sf"/>
</dbReference>
<dbReference type="GO" id="GO:0005524">
    <property type="term" value="F:ATP binding"/>
    <property type="evidence" value="ECO:0007669"/>
    <property type="project" value="InterPro"/>
</dbReference>
<dbReference type="Gene3D" id="3.40.1190.10">
    <property type="entry name" value="Mur-like, catalytic domain"/>
    <property type="match status" value="1"/>
</dbReference>
<dbReference type="GO" id="GO:0016881">
    <property type="term" value="F:acid-amino acid ligase activity"/>
    <property type="evidence" value="ECO:0007669"/>
    <property type="project" value="InterPro"/>
</dbReference>
<evidence type="ECO:0000313" key="4">
    <source>
        <dbReference type="Proteomes" id="UP000286801"/>
    </source>
</evidence>
<dbReference type="Pfam" id="PF02875">
    <property type="entry name" value="Mur_ligase_C"/>
    <property type="match status" value="1"/>
</dbReference>
<dbReference type="Pfam" id="PF08245">
    <property type="entry name" value="Mur_ligase_M"/>
    <property type="match status" value="1"/>
</dbReference>
<dbReference type="Gene3D" id="3.90.190.20">
    <property type="entry name" value="Mur ligase, C-terminal domain"/>
    <property type="match status" value="1"/>
</dbReference>
<evidence type="ECO:0008006" key="5">
    <source>
        <dbReference type="Google" id="ProtNLM"/>
    </source>
</evidence>
<dbReference type="InterPro" id="IPR004101">
    <property type="entry name" value="Mur_ligase_C"/>
</dbReference>
<comment type="caution">
    <text evidence="3">The sequence shown here is derived from an EMBL/GenBank/DDBJ whole genome shotgun (WGS) entry which is preliminary data.</text>
</comment>
<evidence type="ECO:0000259" key="1">
    <source>
        <dbReference type="Pfam" id="PF02875"/>
    </source>
</evidence>
<dbReference type="AlphaFoldDB" id="A0A432G009"/>
<organism evidence="3 4">
    <name type="scientific">SAR324 cluster bacterium</name>
    <dbReference type="NCBI Taxonomy" id="2024889"/>
    <lineage>
        <taxon>Bacteria</taxon>
        <taxon>Deltaproteobacteria</taxon>
        <taxon>SAR324 cluster</taxon>
    </lineage>
</organism>
<sequence>MKLTLESCRRLTGPSLYFQNPGTVLDVFVSGVRLEDVVACWQEEVNKLREAVSWKLSPLHVRKTHPQGASLAFNASMDLVYSATELNEAAWNNSVARIYGEVPEDFDGIVSKLKAQIEQESNPVLLKLNEAANKKGIHLMSDDETLTLGLGVGSQSWSLGELPSPDEVDWNALHNIPVTLITGTNGKSTSGRMLAAIVSADGKTPGLTSTDCIQVGTDILDTGDYSGPGGALAVLSDKRVEFGVLESARGSMLRRGLGVTQAQAGIITNVAEEHLGEYGVRSLADLIDVKFTILRPLEIFGGMLVLNADDEGLVEYAKNLNHPLCWFSLEKDSHILYEHRKQGGPICYVEQGKIYFLHHDSVKFILNVNEIPITLNGAARHNVANSLGVIALAKNLGFSNEVIAGALKSFQGDLKDNPGRGNYLTLPLPKPNRSQNSTEEQSFQVLIDFAHNAHGLSAICETLIRLPAKRRLVVAGHVGSHSDEEIREMTRVVAKIKPEYFYSPEMLDYLRGRKAGEISKLVFDELRQLGYAEEKLSTANTCLEAVKSAVEHVQAGDLLMLVGLDERKETLAYLEELKLQI</sequence>